<dbReference type="KEGG" id="bdw:94336307"/>
<dbReference type="PANTHER" id="PTHR13634:SF0">
    <property type="entry name" value="RIBOSOME BIOGENESIS PROTEIN BRX1 HOMOLOG"/>
    <property type="match status" value="1"/>
</dbReference>
<evidence type="ECO:0000256" key="5">
    <source>
        <dbReference type="SAM" id="MobiDB-lite"/>
    </source>
</evidence>
<evidence type="ECO:0000259" key="6">
    <source>
        <dbReference type="PROSITE" id="PS50833"/>
    </source>
</evidence>
<evidence type="ECO:0000256" key="3">
    <source>
        <dbReference type="ARBA" id="ARBA00022517"/>
    </source>
</evidence>
<dbReference type="PROSITE" id="PS50833">
    <property type="entry name" value="BRIX"/>
    <property type="match status" value="1"/>
</dbReference>
<dbReference type="Proteomes" id="UP001214638">
    <property type="component" value="Unassembled WGS sequence"/>
</dbReference>
<dbReference type="GeneID" id="94336307"/>
<dbReference type="PANTHER" id="PTHR13634">
    <property type="entry name" value="RIBOSOME BIOGENESIS PROTEIN BRIX"/>
    <property type="match status" value="1"/>
</dbReference>
<dbReference type="InterPro" id="IPR007109">
    <property type="entry name" value="Brix"/>
</dbReference>
<protein>
    <submittedName>
        <fullName evidence="7">Bifunctional Ribosome biogenesis protein BRX1/Brix domain</fullName>
    </submittedName>
</protein>
<comment type="similarity">
    <text evidence="2">Belongs to the BRX1 family.</text>
</comment>
<evidence type="ECO:0000256" key="1">
    <source>
        <dbReference type="ARBA" id="ARBA00004604"/>
    </source>
</evidence>
<evidence type="ECO:0000313" key="7">
    <source>
        <dbReference type="EMBL" id="KAK2196760.1"/>
    </source>
</evidence>
<accession>A0AAD9PKZ2</accession>
<dbReference type="GO" id="GO:0006364">
    <property type="term" value="P:rRNA processing"/>
    <property type="evidence" value="ECO:0007669"/>
    <property type="project" value="InterPro"/>
</dbReference>
<dbReference type="GO" id="GO:0005730">
    <property type="term" value="C:nucleolus"/>
    <property type="evidence" value="ECO:0007669"/>
    <property type="project" value="UniProtKB-SubCell"/>
</dbReference>
<keyword evidence="4" id="KW-0539">Nucleus</keyword>
<feature type="domain" description="Brix" evidence="6">
    <location>
        <begin position="63"/>
        <end position="253"/>
    </location>
</feature>
<dbReference type="GO" id="GO:0000027">
    <property type="term" value="P:ribosomal large subunit assembly"/>
    <property type="evidence" value="ECO:0007669"/>
    <property type="project" value="TreeGrafter"/>
</dbReference>
<evidence type="ECO:0000256" key="4">
    <source>
        <dbReference type="ARBA" id="ARBA00023242"/>
    </source>
</evidence>
<comment type="subcellular location">
    <subcellularLocation>
        <location evidence="1">Nucleus</location>
        <location evidence="1">Nucleolus</location>
    </subcellularLocation>
</comment>
<comment type="caution">
    <text evidence="7">The sequence shown here is derived from an EMBL/GenBank/DDBJ whole genome shotgun (WGS) entry which is preliminary data.</text>
</comment>
<sequence>MTRKNLNEQLISKGNEITKSLIDAQKQESKVAPFASINDPETDLYRLKKANYLKTNPKYRYKQKTLLLANRGVTALGRFLLKDFKLLLPHYKAESKLEGRSGYGEINQLVELAGCSSVLFIESKRHEMLLWIAKSPHGPTLKCRVMNIHTLRDSTFFGNCLLYSRPLIIFDQSFSTEPHLQLMQTLLTQIFTTPNNHPNAKPFVDHCISFLYFNNKIFVRHYQISPINEFGFNKPTQQQLTEIDAQMSKGNGGSQGPAAPESQTKGASTVKINYH</sequence>
<feature type="compositionally biased region" description="Polar residues" evidence="5">
    <location>
        <begin position="261"/>
        <end position="275"/>
    </location>
</feature>
<name>A0AAD9PKZ2_9APIC</name>
<dbReference type="AlphaFoldDB" id="A0AAD9PKZ2"/>
<dbReference type="GO" id="GO:0019843">
    <property type="term" value="F:rRNA binding"/>
    <property type="evidence" value="ECO:0007669"/>
    <property type="project" value="InterPro"/>
</dbReference>
<evidence type="ECO:0000256" key="2">
    <source>
        <dbReference type="ARBA" id="ARBA00006369"/>
    </source>
</evidence>
<feature type="region of interest" description="Disordered" evidence="5">
    <location>
        <begin position="247"/>
        <end position="275"/>
    </location>
</feature>
<dbReference type="EMBL" id="JALLKP010000002">
    <property type="protein sequence ID" value="KAK2196760.1"/>
    <property type="molecule type" value="Genomic_DNA"/>
</dbReference>
<keyword evidence="3" id="KW-0690">Ribosome biogenesis</keyword>
<gene>
    <name evidence="7" type="ORF">BdWA1_002009</name>
</gene>
<evidence type="ECO:0000313" key="8">
    <source>
        <dbReference type="Proteomes" id="UP001214638"/>
    </source>
</evidence>
<reference evidence="7" key="1">
    <citation type="journal article" date="2023" name="Nat. Microbiol.">
        <title>Babesia duncani multi-omics identifies virulence factors and drug targets.</title>
        <authorList>
            <person name="Singh P."/>
            <person name="Lonardi S."/>
            <person name="Liang Q."/>
            <person name="Vydyam P."/>
            <person name="Khabirova E."/>
            <person name="Fang T."/>
            <person name="Gihaz S."/>
            <person name="Thekkiniath J."/>
            <person name="Munshi M."/>
            <person name="Abel S."/>
            <person name="Ciampossin L."/>
            <person name="Batugedara G."/>
            <person name="Gupta M."/>
            <person name="Lu X.M."/>
            <person name="Lenz T."/>
            <person name="Chakravarty S."/>
            <person name="Cornillot E."/>
            <person name="Hu Y."/>
            <person name="Ma W."/>
            <person name="Gonzalez L.M."/>
            <person name="Sanchez S."/>
            <person name="Estrada K."/>
            <person name="Sanchez-Flores A."/>
            <person name="Montero E."/>
            <person name="Harb O.S."/>
            <person name="Le Roch K.G."/>
            <person name="Mamoun C.B."/>
        </authorList>
    </citation>
    <scope>NUCLEOTIDE SEQUENCE</scope>
    <source>
        <strain evidence="7">WA1</strain>
    </source>
</reference>
<organism evidence="7 8">
    <name type="scientific">Babesia duncani</name>
    <dbReference type="NCBI Taxonomy" id="323732"/>
    <lineage>
        <taxon>Eukaryota</taxon>
        <taxon>Sar</taxon>
        <taxon>Alveolata</taxon>
        <taxon>Apicomplexa</taxon>
        <taxon>Aconoidasida</taxon>
        <taxon>Piroplasmida</taxon>
        <taxon>Babesiidae</taxon>
        <taxon>Babesia</taxon>
    </lineage>
</organism>
<dbReference type="SMART" id="SM00879">
    <property type="entry name" value="Brix"/>
    <property type="match status" value="1"/>
</dbReference>
<dbReference type="RefSeq" id="XP_067803602.1">
    <property type="nucleotide sequence ID" value="XM_067947038.1"/>
</dbReference>
<keyword evidence="8" id="KW-1185">Reference proteome</keyword>
<dbReference type="Pfam" id="PF04427">
    <property type="entry name" value="Brix"/>
    <property type="match status" value="1"/>
</dbReference>
<proteinExistence type="inferred from homology"/>
<dbReference type="InterPro" id="IPR026532">
    <property type="entry name" value="BRX1"/>
</dbReference>